<reference evidence="1" key="1">
    <citation type="submission" date="2022-01" db="EMBL/GenBank/DDBJ databases">
        <authorList>
            <person name="Criscuolo A."/>
        </authorList>
    </citation>
    <scope>NUCLEOTIDE SEQUENCE</scope>
    <source>
        <strain evidence="1">CIP111891</strain>
    </source>
</reference>
<accession>A0ABN8GUK8</accession>
<name>A0ABN8GUK8_9BACL</name>
<keyword evidence="2" id="KW-1185">Reference proteome</keyword>
<comment type="caution">
    <text evidence="1">The sequence shown here is derived from an EMBL/GenBank/DDBJ whole genome shotgun (WGS) entry which is preliminary data.</text>
</comment>
<proteinExistence type="predicted"/>
<dbReference type="EMBL" id="CAKMMW010000013">
    <property type="protein sequence ID" value="CAH1215110.1"/>
    <property type="molecule type" value="Genomic_DNA"/>
</dbReference>
<sequence>MFMKLVSRELAEIAIIDASERIWVPMHFGDCNFSPVGVEVVPTQPPLIRLLQRLTIRWRMVMR</sequence>
<evidence type="ECO:0000313" key="2">
    <source>
        <dbReference type="Proteomes" id="UP000838821"/>
    </source>
</evidence>
<evidence type="ECO:0000313" key="1">
    <source>
        <dbReference type="EMBL" id="CAH1215110.1"/>
    </source>
</evidence>
<gene>
    <name evidence="1" type="ORF">PAECIP111891_04207</name>
</gene>
<dbReference type="Proteomes" id="UP000838821">
    <property type="component" value="Unassembled WGS sequence"/>
</dbReference>
<organism evidence="1 2">
    <name type="scientific">Paenibacillus allorhizoplanae</name>
    <dbReference type="NCBI Taxonomy" id="2905648"/>
    <lineage>
        <taxon>Bacteria</taxon>
        <taxon>Bacillati</taxon>
        <taxon>Bacillota</taxon>
        <taxon>Bacilli</taxon>
        <taxon>Bacillales</taxon>
        <taxon>Paenibacillaceae</taxon>
        <taxon>Paenibacillus</taxon>
    </lineage>
</organism>
<protein>
    <submittedName>
        <fullName evidence="1">Uncharacterized protein</fullName>
    </submittedName>
</protein>